<organism evidence="1 2">
    <name type="scientific">Gemmata palustris</name>
    <dbReference type="NCBI Taxonomy" id="2822762"/>
    <lineage>
        <taxon>Bacteria</taxon>
        <taxon>Pseudomonadati</taxon>
        <taxon>Planctomycetota</taxon>
        <taxon>Planctomycetia</taxon>
        <taxon>Gemmatales</taxon>
        <taxon>Gemmataceae</taxon>
        <taxon>Gemmata</taxon>
    </lineage>
</organism>
<evidence type="ECO:0000313" key="1">
    <source>
        <dbReference type="EMBL" id="MBP3955461.1"/>
    </source>
</evidence>
<keyword evidence="2" id="KW-1185">Reference proteome</keyword>
<evidence type="ECO:0000313" key="2">
    <source>
        <dbReference type="Proteomes" id="UP000676565"/>
    </source>
</evidence>
<comment type="caution">
    <text evidence="1">The sequence shown here is derived from an EMBL/GenBank/DDBJ whole genome shotgun (WGS) entry which is preliminary data.</text>
</comment>
<protein>
    <submittedName>
        <fullName evidence="1">Uncharacterized protein</fullName>
    </submittedName>
</protein>
<accession>A0ABS5BP10</accession>
<reference evidence="1 2" key="1">
    <citation type="submission" date="2021-04" db="EMBL/GenBank/DDBJ databases">
        <authorList>
            <person name="Ivanova A."/>
        </authorList>
    </citation>
    <scope>NUCLEOTIDE SEQUENCE [LARGE SCALE GENOMIC DNA]</scope>
    <source>
        <strain evidence="1 2">G18</strain>
    </source>
</reference>
<sequence length="74" mass="8176">MKAASRRSPDKAVEAFNRQFPVGSEVMLKKDFEPIPVRTKTRSEAFVLSGHSAVVFLEGISGCYLLTHVSEPKP</sequence>
<dbReference type="Proteomes" id="UP000676565">
    <property type="component" value="Unassembled WGS sequence"/>
</dbReference>
<dbReference type="EMBL" id="JAGKQQ010000001">
    <property type="protein sequence ID" value="MBP3955461.1"/>
    <property type="molecule type" value="Genomic_DNA"/>
</dbReference>
<proteinExistence type="predicted"/>
<gene>
    <name evidence="1" type="ORF">J8F10_09220</name>
</gene>
<name>A0ABS5BP10_9BACT</name>
<dbReference type="RefSeq" id="WP_210653538.1">
    <property type="nucleotide sequence ID" value="NZ_JAGKQQ010000001.1"/>
</dbReference>